<dbReference type="GO" id="GO:0003677">
    <property type="term" value="F:DNA binding"/>
    <property type="evidence" value="ECO:0007669"/>
    <property type="project" value="UniProtKB-KW"/>
</dbReference>
<feature type="domain" description="RNA polymerase sigma factor 70 region 4 type 2" evidence="9">
    <location>
        <begin position="80"/>
        <end position="132"/>
    </location>
</feature>
<dbReference type="Proteomes" id="UP000178606">
    <property type="component" value="Unassembled WGS sequence"/>
</dbReference>
<evidence type="ECO:0000256" key="3">
    <source>
        <dbReference type="ARBA" id="ARBA00023015"/>
    </source>
</evidence>
<sequence length="348" mass="40011">LRNFHDAEDVTQAAFIEAYERLGNLKDPARLGAWLRSITIHRCIDHLRRRVNVTGVEEIDDRLSDPATPHTEMERQELRDRIMAAIGRLNRPMAETTVLFYINGYSQEEIARIQEVPVGTVKRRLHDARNRLKEEMMDVAEDVLKKNAPKENLSERVFNLLCRYDRTGQRGKAAWEATHFLPSGKTLSIEDGKEIYRIGMEGIEGFVQAMKVPHARTRRFALGMMKVMDSVIPRGTKQKEMLINLLIQATRDENRKVRMWSAERLFHLDVDEDRKRREFVPAVIPLLRDPTPRVRRRAAWKLEQWAADVPLEVAALALAEEKDAQARDGMAQLVKAVISAQKPPKAAL</sequence>
<gene>
    <name evidence="10" type="ORF">A3F84_17245</name>
</gene>
<dbReference type="InterPro" id="IPR013324">
    <property type="entry name" value="RNA_pol_sigma_r3/r4-like"/>
</dbReference>
<comment type="caution">
    <text evidence="10">The sequence shown here is derived from an EMBL/GenBank/DDBJ whole genome shotgun (WGS) entry which is preliminary data.</text>
</comment>
<dbReference type="InterPro" id="IPR016024">
    <property type="entry name" value="ARM-type_fold"/>
</dbReference>
<dbReference type="GO" id="GO:0006352">
    <property type="term" value="P:DNA-templated transcription initiation"/>
    <property type="evidence" value="ECO:0007669"/>
    <property type="project" value="InterPro"/>
</dbReference>
<feature type="domain" description="RNA polymerase sigma-70 region 2" evidence="8">
    <location>
        <begin position="2"/>
        <end position="50"/>
    </location>
</feature>
<reference evidence="10 11" key="1">
    <citation type="journal article" date="2016" name="Nat. Commun.">
        <title>Thousands of microbial genomes shed light on interconnected biogeochemical processes in an aquifer system.</title>
        <authorList>
            <person name="Anantharaman K."/>
            <person name="Brown C.T."/>
            <person name="Hug L.A."/>
            <person name="Sharon I."/>
            <person name="Castelle C.J."/>
            <person name="Probst A.J."/>
            <person name="Thomas B.C."/>
            <person name="Singh A."/>
            <person name="Wilkins M.J."/>
            <person name="Karaoz U."/>
            <person name="Brodie E.L."/>
            <person name="Williams K.H."/>
            <person name="Hubbard S.S."/>
            <person name="Banfield J.F."/>
        </authorList>
    </citation>
    <scope>NUCLEOTIDE SEQUENCE [LARGE SCALE GENOMIC DNA]</scope>
    <source>
        <strain evidence="11">RIFCSPLOWO2_12_FULL_64_10</strain>
    </source>
</reference>
<evidence type="ECO:0000256" key="2">
    <source>
        <dbReference type="ARBA" id="ARBA00022737"/>
    </source>
</evidence>
<evidence type="ECO:0000313" key="10">
    <source>
        <dbReference type="EMBL" id="OGG45893.1"/>
    </source>
</evidence>
<dbReference type="SUPFAM" id="SSF48371">
    <property type="entry name" value="ARM repeat"/>
    <property type="match status" value="1"/>
</dbReference>
<dbReference type="InterPro" id="IPR011989">
    <property type="entry name" value="ARM-like"/>
</dbReference>
<name>A0A1F6C9N6_HANXR</name>
<evidence type="ECO:0000259" key="8">
    <source>
        <dbReference type="Pfam" id="PF04542"/>
    </source>
</evidence>
<dbReference type="Pfam" id="PF08281">
    <property type="entry name" value="Sigma70_r4_2"/>
    <property type="match status" value="1"/>
</dbReference>
<dbReference type="AlphaFoldDB" id="A0A1F6C9N6"/>
<evidence type="ECO:0000256" key="6">
    <source>
        <dbReference type="ARBA" id="ARBA00023163"/>
    </source>
</evidence>
<dbReference type="InterPro" id="IPR036388">
    <property type="entry name" value="WH-like_DNA-bd_sf"/>
</dbReference>
<dbReference type="NCBIfam" id="TIGR02937">
    <property type="entry name" value="sigma70-ECF"/>
    <property type="match status" value="1"/>
</dbReference>
<dbReference type="InterPro" id="IPR013325">
    <property type="entry name" value="RNA_pol_sigma_r2"/>
</dbReference>
<dbReference type="InterPro" id="IPR039425">
    <property type="entry name" value="RNA_pol_sigma-70-like"/>
</dbReference>
<protein>
    <recommendedName>
        <fullName evidence="7">RNA polymerase sigma factor</fullName>
    </recommendedName>
</protein>
<keyword evidence="5 7" id="KW-0238">DNA-binding</keyword>
<evidence type="ECO:0000313" key="11">
    <source>
        <dbReference type="Proteomes" id="UP000178606"/>
    </source>
</evidence>
<dbReference type="SUPFAM" id="SSF88659">
    <property type="entry name" value="Sigma3 and sigma4 domains of RNA polymerase sigma factors"/>
    <property type="match status" value="1"/>
</dbReference>
<dbReference type="CDD" id="cd06171">
    <property type="entry name" value="Sigma70_r4"/>
    <property type="match status" value="1"/>
</dbReference>
<dbReference type="Pfam" id="PF02985">
    <property type="entry name" value="HEAT"/>
    <property type="match status" value="1"/>
</dbReference>
<dbReference type="Pfam" id="PF04542">
    <property type="entry name" value="Sigma70_r2"/>
    <property type="match status" value="1"/>
</dbReference>
<feature type="non-terminal residue" evidence="10">
    <location>
        <position position="1"/>
    </location>
</feature>
<accession>A0A1F6C9N6</accession>
<dbReference type="GO" id="GO:0016987">
    <property type="term" value="F:sigma factor activity"/>
    <property type="evidence" value="ECO:0007669"/>
    <property type="project" value="UniProtKB-KW"/>
</dbReference>
<dbReference type="EMBL" id="MFKF01000360">
    <property type="protein sequence ID" value="OGG45893.1"/>
    <property type="molecule type" value="Genomic_DNA"/>
</dbReference>
<dbReference type="PANTHER" id="PTHR43133">
    <property type="entry name" value="RNA POLYMERASE ECF-TYPE SIGMA FACTO"/>
    <property type="match status" value="1"/>
</dbReference>
<keyword evidence="4 7" id="KW-0731">Sigma factor</keyword>
<proteinExistence type="inferred from homology"/>
<dbReference type="SUPFAM" id="SSF88946">
    <property type="entry name" value="Sigma2 domain of RNA polymerase sigma factors"/>
    <property type="match status" value="1"/>
</dbReference>
<keyword evidence="6 7" id="KW-0804">Transcription</keyword>
<evidence type="ECO:0000259" key="9">
    <source>
        <dbReference type="Pfam" id="PF08281"/>
    </source>
</evidence>
<dbReference type="InterPro" id="IPR000838">
    <property type="entry name" value="RNA_pol_sigma70_ECF_CS"/>
</dbReference>
<organism evidence="10 11">
    <name type="scientific">Handelsmanbacteria sp. (strain RIFCSPLOWO2_12_FULL_64_10)</name>
    <dbReference type="NCBI Taxonomy" id="1817868"/>
    <lineage>
        <taxon>Bacteria</taxon>
        <taxon>Candidatus Handelsmaniibacteriota</taxon>
    </lineage>
</organism>
<dbReference type="PROSITE" id="PS01063">
    <property type="entry name" value="SIGMA70_ECF"/>
    <property type="match status" value="1"/>
</dbReference>
<keyword evidence="3 7" id="KW-0805">Transcription regulation</keyword>
<evidence type="ECO:0000256" key="5">
    <source>
        <dbReference type="ARBA" id="ARBA00023125"/>
    </source>
</evidence>
<comment type="similarity">
    <text evidence="1 7">Belongs to the sigma-70 factor family. ECF subfamily.</text>
</comment>
<dbReference type="Gene3D" id="1.10.1740.10">
    <property type="match status" value="1"/>
</dbReference>
<keyword evidence="2" id="KW-0677">Repeat</keyword>
<evidence type="ECO:0000256" key="4">
    <source>
        <dbReference type="ARBA" id="ARBA00023082"/>
    </source>
</evidence>
<dbReference type="InterPro" id="IPR000357">
    <property type="entry name" value="HEAT"/>
</dbReference>
<evidence type="ECO:0000256" key="7">
    <source>
        <dbReference type="RuleBase" id="RU000716"/>
    </source>
</evidence>
<dbReference type="InterPro" id="IPR014284">
    <property type="entry name" value="RNA_pol_sigma-70_dom"/>
</dbReference>
<dbReference type="InterPro" id="IPR013249">
    <property type="entry name" value="RNA_pol_sigma70_r4_t2"/>
</dbReference>
<dbReference type="PANTHER" id="PTHR43133:SF8">
    <property type="entry name" value="RNA POLYMERASE SIGMA FACTOR HI_1459-RELATED"/>
    <property type="match status" value="1"/>
</dbReference>
<dbReference type="Gene3D" id="1.25.10.10">
    <property type="entry name" value="Leucine-rich Repeat Variant"/>
    <property type="match status" value="1"/>
</dbReference>
<dbReference type="Gene3D" id="1.10.10.10">
    <property type="entry name" value="Winged helix-like DNA-binding domain superfamily/Winged helix DNA-binding domain"/>
    <property type="match status" value="1"/>
</dbReference>
<dbReference type="InterPro" id="IPR007627">
    <property type="entry name" value="RNA_pol_sigma70_r2"/>
</dbReference>
<evidence type="ECO:0000256" key="1">
    <source>
        <dbReference type="ARBA" id="ARBA00010641"/>
    </source>
</evidence>